<dbReference type="AlphaFoldDB" id="D5CRJ5"/>
<proteinExistence type="predicted"/>
<dbReference type="InterPro" id="IPR012660">
    <property type="entry name" value="YiiD_C"/>
</dbReference>
<keyword evidence="1" id="KW-0812">Transmembrane</keyword>
<dbReference type="NCBIfam" id="TIGR02447">
    <property type="entry name" value="yiiD_Cterm"/>
    <property type="match status" value="1"/>
</dbReference>
<dbReference type="SUPFAM" id="SSF54637">
    <property type="entry name" value="Thioesterase/thiol ester dehydrase-isomerase"/>
    <property type="match status" value="1"/>
</dbReference>
<feature type="transmembrane region" description="Helical" evidence="1">
    <location>
        <begin position="51"/>
        <end position="73"/>
    </location>
</feature>
<dbReference type="EMBL" id="CP001965">
    <property type="protein sequence ID" value="ADE11581.1"/>
    <property type="molecule type" value="Genomic_DNA"/>
</dbReference>
<name>D5CRJ5_SIDLE</name>
<reference evidence="3 4" key="1">
    <citation type="submission" date="2010-03" db="EMBL/GenBank/DDBJ databases">
        <title>Complete sequence of Sideroxydans lithotrophicus ES-1.</title>
        <authorList>
            <consortium name="US DOE Joint Genome Institute"/>
            <person name="Lucas S."/>
            <person name="Copeland A."/>
            <person name="Lapidus A."/>
            <person name="Cheng J.-F."/>
            <person name="Bruce D."/>
            <person name="Goodwin L."/>
            <person name="Pitluck S."/>
            <person name="Munk A.C."/>
            <person name="Detter J.C."/>
            <person name="Han C."/>
            <person name="Tapia R."/>
            <person name="Larimer F."/>
            <person name="Land M."/>
            <person name="Hauser L."/>
            <person name="Kyrpides N."/>
            <person name="Ivanova N."/>
            <person name="Emerson D."/>
            <person name="Woyke T."/>
        </authorList>
    </citation>
    <scope>NUCLEOTIDE SEQUENCE [LARGE SCALE GENOMIC DNA]</scope>
    <source>
        <strain evidence="3 4">ES-1</strain>
    </source>
</reference>
<feature type="domain" description="Thioesterase putative" evidence="2">
    <location>
        <begin position="7"/>
        <end position="148"/>
    </location>
</feature>
<dbReference type="Pfam" id="PF09500">
    <property type="entry name" value="YiiD_C"/>
    <property type="match status" value="1"/>
</dbReference>
<dbReference type="RefSeq" id="WP_013029479.1">
    <property type="nucleotide sequence ID" value="NC_013959.1"/>
</dbReference>
<keyword evidence="1" id="KW-1133">Transmembrane helix</keyword>
<evidence type="ECO:0000256" key="1">
    <source>
        <dbReference type="SAM" id="Phobius"/>
    </source>
</evidence>
<dbReference type="eggNOG" id="COG2050">
    <property type="taxonomic scope" value="Bacteria"/>
</dbReference>
<keyword evidence="1" id="KW-0472">Membrane</keyword>
<protein>
    <submittedName>
        <fullName evidence="3">Thioesterase domain protein</fullName>
    </submittedName>
</protein>
<gene>
    <name evidence="3" type="ordered locus">Slit_1344</name>
</gene>
<evidence type="ECO:0000259" key="2">
    <source>
        <dbReference type="Pfam" id="PF09500"/>
    </source>
</evidence>
<accession>D5CRJ5</accession>
<organism evidence="3 4">
    <name type="scientific">Sideroxydans lithotrophicus (strain ES-1)</name>
    <dbReference type="NCBI Taxonomy" id="580332"/>
    <lineage>
        <taxon>Bacteria</taxon>
        <taxon>Pseudomonadati</taxon>
        <taxon>Pseudomonadota</taxon>
        <taxon>Betaproteobacteria</taxon>
        <taxon>Nitrosomonadales</taxon>
        <taxon>Gallionellaceae</taxon>
        <taxon>Sideroxydans</taxon>
    </lineage>
</organism>
<keyword evidence="4" id="KW-1185">Reference proteome</keyword>
<dbReference type="Gene3D" id="3.10.129.10">
    <property type="entry name" value="Hotdog Thioesterase"/>
    <property type="match status" value="1"/>
</dbReference>
<dbReference type="OrthoDB" id="572024at2"/>
<evidence type="ECO:0000313" key="3">
    <source>
        <dbReference type="EMBL" id="ADE11581.1"/>
    </source>
</evidence>
<dbReference type="STRING" id="580332.Slit_1344"/>
<dbReference type="Proteomes" id="UP000001625">
    <property type="component" value="Chromosome"/>
</dbReference>
<dbReference type="HOGENOM" id="CLU_112070_0_1_4"/>
<sequence length="150" mass="16189">MPAPTPQALQDYLHAHIPLSKAMAVEVRTASPAGVCLAAPLAPNINHRDTVFGGSVSAVAILSAWALLHVSLLDADIKARLVIQKNSMSYDLPMPTDFTAEAVVPAPEKWQRFLATLSKHKRARISVQSSLYCEGKKVGEFEGDFVAIIL</sequence>
<dbReference type="InterPro" id="IPR029069">
    <property type="entry name" value="HotDog_dom_sf"/>
</dbReference>
<evidence type="ECO:0000313" key="4">
    <source>
        <dbReference type="Proteomes" id="UP000001625"/>
    </source>
</evidence>
<dbReference type="KEGG" id="slt:Slit_1344"/>